<sequence>MNKRIRKLIDNLMYILNSKLLNELAIKAKFLIKDSKFTPEKFISLCVFSNNHLCENSLEELSTWLRVNETLSITKQGVNNRFNKESEDFLRSFFSKLMMSQSKLFSHNEKRLKSIVDAGESDFGHIPKLENNIGKNDLKLKDLGYFKVNHLEYIDKAEAFYTDMVPEPLQKLEQFLLLKQAFKEWLLDHINISNYILLLKKHLQMLLYIIWDAFLTTKYFSHLNVNSQY</sequence>
<protein>
    <submittedName>
        <fullName evidence="1">Uncharacterized protein</fullName>
    </submittedName>
</protein>
<gene>
    <name evidence="1" type="ORF">SAMN02745207_02642</name>
</gene>
<dbReference type="RefSeq" id="WP_073338891.1">
    <property type="nucleotide sequence ID" value="NZ_FQXM01000014.1"/>
</dbReference>
<evidence type="ECO:0000313" key="2">
    <source>
        <dbReference type="Proteomes" id="UP000184447"/>
    </source>
</evidence>
<organism evidence="1 2">
    <name type="scientific">Clostridium grantii DSM 8605</name>
    <dbReference type="NCBI Taxonomy" id="1121316"/>
    <lineage>
        <taxon>Bacteria</taxon>
        <taxon>Bacillati</taxon>
        <taxon>Bacillota</taxon>
        <taxon>Clostridia</taxon>
        <taxon>Eubacteriales</taxon>
        <taxon>Clostridiaceae</taxon>
        <taxon>Clostridium</taxon>
    </lineage>
</organism>
<dbReference type="OrthoDB" id="1897362at2"/>
<keyword evidence="2" id="KW-1185">Reference proteome</keyword>
<reference evidence="1 2" key="1">
    <citation type="submission" date="2016-11" db="EMBL/GenBank/DDBJ databases">
        <authorList>
            <person name="Jaros S."/>
            <person name="Januszkiewicz K."/>
            <person name="Wedrychowicz H."/>
        </authorList>
    </citation>
    <scope>NUCLEOTIDE SEQUENCE [LARGE SCALE GENOMIC DNA]</scope>
    <source>
        <strain evidence="1 2">DSM 8605</strain>
    </source>
</reference>
<dbReference type="Proteomes" id="UP000184447">
    <property type="component" value="Unassembled WGS sequence"/>
</dbReference>
<evidence type="ECO:0000313" key="1">
    <source>
        <dbReference type="EMBL" id="SHH81647.1"/>
    </source>
</evidence>
<dbReference type="STRING" id="1121316.SAMN02745207_02642"/>
<accession>A0A1M5W2H3</accession>
<name>A0A1M5W2H3_9CLOT</name>
<dbReference type="AlphaFoldDB" id="A0A1M5W2H3"/>
<dbReference type="EMBL" id="FQXM01000014">
    <property type="protein sequence ID" value="SHH81647.1"/>
    <property type="molecule type" value="Genomic_DNA"/>
</dbReference>
<proteinExistence type="predicted"/>